<dbReference type="EMBL" id="JAGRRH010000017">
    <property type="protein sequence ID" value="KAG7352694.1"/>
    <property type="molecule type" value="Genomic_DNA"/>
</dbReference>
<dbReference type="AlphaFoldDB" id="A0A9K3PPQ3"/>
<dbReference type="InterPro" id="IPR003961">
    <property type="entry name" value="FN3_dom"/>
</dbReference>
<evidence type="ECO:0000313" key="3">
    <source>
        <dbReference type="Proteomes" id="UP000693970"/>
    </source>
</evidence>
<gene>
    <name evidence="2" type="ORF">IV203_008742</name>
</gene>
<comment type="caution">
    <text evidence="2">The sequence shown here is derived from an EMBL/GenBank/DDBJ whole genome shotgun (WGS) entry which is preliminary data.</text>
</comment>
<dbReference type="PROSITE" id="PS50853">
    <property type="entry name" value="FN3"/>
    <property type="match status" value="1"/>
</dbReference>
<accession>A0A9K3PPQ3</accession>
<evidence type="ECO:0000259" key="1">
    <source>
        <dbReference type="PROSITE" id="PS50853"/>
    </source>
</evidence>
<dbReference type="OrthoDB" id="152385at2759"/>
<proteinExistence type="predicted"/>
<dbReference type="Proteomes" id="UP000693970">
    <property type="component" value="Unassembled WGS sequence"/>
</dbReference>
<reference evidence="2" key="2">
    <citation type="submission" date="2021-04" db="EMBL/GenBank/DDBJ databases">
        <authorList>
            <person name="Podell S."/>
        </authorList>
    </citation>
    <scope>NUCLEOTIDE SEQUENCE</scope>
    <source>
        <strain evidence="2">Hildebrandi</strain>
    </source>
</reference>
<reference evidence="2" key="1">
    <citation type="journal article" date="2021" name="Sci. Rep.">
        <title>Diploid genomic architecture of Nitzschia inconspicua, an elite biomass production diatom.</title>
        <authorList>
            <person name="Oliver A."/>
            <person name="Podell S."/>
            <person name="Pinowska A."/>
            <person name="Traller J.C."/>
            <person name="Smith S.R."/>
            <person name="McClure R."/>
            <person name="Beliaev A."/>
            <person name="Bohutskyi P."/>
            <person name="Hill E.A."/>
            <person name="Rabines A."/>
            <person name="Zheng H."/>
            <person name="Allen L.Z."/>
            <person name="Kuo A."/>
            <person name="Grigoriev I.V."/>
            <person name="Allen A.E."/>
            <person name="Hazlebeck D."/>
            <person name="Allen E.E."/>
        </authorList>
    </citation>
    <scope>NUCLEOTIDE SEQUENCE</scope>
    <source>
        <strain evidence="2">Hildebrandi</strain>
    </source>
</reference>
<feature type="domain" description="Fibronectin type-III" evidence="1">
    <location>
        <begin position="3"/>
        <end position="101"/>
    </location>
</feature>
<name>A0A9K3PPQ3_9STRA</name>
<protein>
    <submittedName>
        <fullName evidence="2">Fibronectin type III domain containing protein</fullName>
    </submittedName>
</protein>
<evidence type="ECO:0000313" key="2">
    <source>
        <dbReference type="EMBL" id="KAG7352694.1"/>
    </source>
</evidence>
<organism evidence="2 3">
    <name type="scientific">Nitzschia inconspicua</name>
    <dbReference type="NCBI Taxonomy" id="303405"/>
    <lineage>
        <taxon>Eukaryota</taxon>
        <taxon>Sar</taxon>
        <taxon>Stramenopiles</taxon>
        <taxon>Ochrophyta</taxon>
        <taxon>Bacillariophyta</taxon>
        <taxon>Bacillariophyceae</taxon>
        <taxon>Bacillariophycidae</taxon>
        <taxon>Bacillariales</taxon>
        <taxon>Bacillariaceae</taxon>
        <taxon>Nitzschia</taxon>
    </lineage>
</organism>
<sequence>MSIPAGPKLDFIEASETTISLQFQPLSSIERYEVQWKLVEHEWSNPAGSTNATASGKSPNVRAEAAELTPGMTYCIRACCIDPSGAKGVPGPELIIDTEQVGCTPKADKSCCTIQ</sequence>
<keyword evidence="3" id="KW-1185">Reference proteome</keyword>